<evidence type="ECO:0000256" key="15">
    <source>
        <dbReference type="ARBA" id="ARBA00049244"/>
    </source>
</evidence>
<dbReference type="EC" id="2.7.7.7" evidence="3 16"/>
<dbReference type="Gene3D" id="3.30.70.370">
    <property type="match status" value="1"/>
</dbReference>
<evidence type="ECO:0000256" key="10">
    <source>
        <dbReference type="ARBA" id="ARBA00022801"/>
    </source>
</evidence>
<dbReference type="AlphaFoldDB" id="A0A2U1V8J6"/>
<keyword evidence="14 17" id="KW-0234">DNA repair</keyword>
<keyword evidence="13 17" id="KW-0238">DNA-binding</keyword>
<dbReference type="FunFam" id="1.10.150.20:FF:000002">
    <property type="entry name" value="DNA polymerase I"/>
    <property type="match status" value="1"/>
</dbReference>
<dbReference type="CDD" id="cd08637">
    <property type="entry name" value="DNA_pol_A_pol_I_C"/>
    <property type="match status" value="1"/>
</dbReference>
<dbReference type="SMART" id="SM00279">
    <property type="entry name" value="HhH2"/>
    <property type="match status" value="1"/>
</dbReference>
<sequence length="964" mass="103563">MCCRTARVATTTTDGLAAAATPEAPAGTPEPVPHLILVDGSGYIFRAFHALPPMTRPDGVPVNAVFGFTNMLGQFLTRHVGTHLAVVFDASRVTFRNAIYDQYKAHRPEAPPELVPQFSLIREATAAFGVACVELENYEADDLIAAYAKAFVETGGQVTIVSSDKDLMQLVRPGVQLLDPIKQKPIREAEVFEKFGVTPDKVVDVQALAGDSTDNVPGVPGIGIKTAAALIAEYGDLEGLLAAAPQIKQPKRREALIANAELARVSKKLVTLDAGAPLPVPVDGLLARAPEPGRLAGFLREQGFRSLLHRMGLDGDSGGDSAPVSRPRHALPEAPAAAPEATPAADAAPFGPYETVTDPAALEPWIAAAREAGVLALDTETDSLDALHANLVGISLAVAPGRACYIPLRHGPAAGTGDLLEEAPKPPPQMTQDQAIAALRPLLENASVLKVLHNAKYDLEVLGRAENGGATVAPLDDTMLISYSMDAGRHGHGMDELSLRHLGHRPIPYDEVTGTGRARVPFSQVPLDKATAYAAEDADVTLRLWQALRPRLRAAGALALYEQVERRMVPVLRDMELAGIKVDGAELARIGEDFSQRMVALEQQIHELAGKPFNVGSPKQLGEILFDEQKLPGGKRGKAGAWGTDAAVLEDLAARGHELPRQVLHWRQLAKLKSTYVEGLAAQIDPRDGRVHTDFSMAITSTGRLSSTEPNLQNIPIRTEEGARIRRAFVAEPGHVLLAADYSQIELRLLAHLADVPSLRDAFEKGEDIHSRTAADIFRLEPGKVDREARRRAKTINFGIIYGMSAFGLAARLGIGPGEARGIIDAYFSQYPGILEEMERLKSEARETGYVTTPFGRKLWIDGIQAKEQARRGNAERAAINAPFQGGAAEIIKRAMVRMPAALKAAGLSARMLLQVHDELLFEVPEAEVAATADCVRRVMEGVAELRVPLKAEIGHGANWGEAH</sequence>
<comment type="catalytic activity">
    <reaction evidence="15 17">
        <text>DNA(n) + a 2'-deoxyribonucleoside 5'-triphosphate = DNA(n+1) + diphosphate</text>
        <dbReference type="Rhea" id="RHEA:22508"/>
        <dbReference type="Rhea" id="RHEA-COMP:17339"/>
        <dbReference type="Rhea" id="RHEA-COMP:17340"/>
        <dbReference type="ChEBI" id="CHEBI:33019"/>
        <dbReference type="ChEBI" id="CHEBI:61560"/>
        <dbReference type="ChEBI" id="CHEBI:173112"/>
        <dbReference type="EC" id="2.7.7.7"/>
    </reaction>
</comment>
<comment type="caution">
    <text evidence="22">The sequence shown here is derived from an EMBL/GenBank/DDBJ whole genome shotgun (WGS) entry which is preliminary data.</text>
</comment>
<dbReference type="PANTHER" id="PTHR10133:SF27">
    <property type="entry name" value="DNA POLYMERASE NU"/>
    <property type="match status" value="1"/>
</dbReference>
<keyword evidence="11 17" id="KW-0269">Exonuclease</keyword>
<dbReference type="NCBIfam" id="NF004397">
    <property type="entry name" value="PRK05755.1"/>
    <property type="match status" value="1"/>
</dbReference>
<evidence type="ECO:0000256" key="8">
    <source>
        <dbReference type="ARBA" id="ARBA00022722"/>
    </source>
</evidence>
<comment type="subunit">
    <text evidence="2">Single-chain monomer with multiple functions.</text>
</comment>
<evidence type="ECO:0000256" key="1">
    <source>
        <dbReference type="ARBA" id="ARBA00007705"/>
    </source>
</evidence>
<evidence type="ECO:0000256" key="6">
    <source>
        <dbReference type="ARBA" id="ARBA00022695"/>
    </source>
</evidence>
<dbReference type="Gene3D" id="1.20.1060.10">
    <property type="entry name" value="Taq DNA Polymerase, Chain T, domain 4"/>
    <property type="match status" value="1"/>
</dbReference>
<evidence type="ECO:0000256" key="4">
    <source>
        <dbReference type="ARBA" id="ARBA00020311"/>
    </source>
</evidence>
<dbReference type="GO" id="GO:0006302">
    <property type="term" value="P:double-strand break repair"/>
    <property type="evidence" value="ECO:0007669"/>
    <property type="project" value="TreeGrafter"/>
</dbReference>
<dbReference type="GO" id="GO:0003677">
    <property type="term" value="F:DNA binding"/>
    <property type="evidence" value="ECO:0007669"/>
    <property type="project" value="UniProtKB-UniRule"/>
</dbReference>
<feature type="domain" description="DNA-directed DNA polymerase family A palm" evidence="21">
    <location>
        <begin position="722"/>
        <end position="928"/>
    </location>
</feature>
<dbReference type="OrthoDB" id="9806424at2"/>
<dbReference type="FunFam" id="1.20.1060.10:FF:000001">
    <property type="entry name" value="DNA polymerase I"/>
    <property type="match status" value="1"/>
</dbReference>
<dbReference type="InterPro" id="IPR002421">
    <property type="entry name" value="5-3_exonuclease"/>
</dbReference>
<feature type="domain" description="5'-3' exonuclease" evidence="20">
    <location>
        <begin position="33"/>
        <end position="288"/>
    </location>
</feature>
<dbReference type="CDD" id="cd06139">
    <property type="entry name" value="DNA_polA_I_Ecoli_like_exo"/>
    <property type="match status" value="1"/>
</dbReference>
<keyword evidence="12 17" id="KW-0239">DNA-directed DNA polymerase</keyword>
<dbReference type="Pfam" id="PF02739">
    <property type="entry name" value="5_3_exonuc_N"/>
    <property type="match status" value="1"/>
</dbReference>
<comment type="similarity">
    <text evidence="1 17">Belongs to the DNA polymerase type-A family.</text>
</comment>
<evidence type="ECO:0000256" key="2">
    <source>
        <dbReference type="ARBA" id="ARBA00011541"/>
    </source>
</evidence>
<evidence type="ECO:0000256" key="5">
    <source>
        <dbReference type="ARBA" id="ARBA00022679"/>
    </source>
</evidence>
<dbReference type="InterPro" id="IPR012337">
    <property type="entry name" value="RNaseH-like_sf"/>
</dbReference>
<dbReference type="Pfam" id="PF01612">
    <property type="entry name" value="DNA_pol_A_exo1"/>
    <property type="match status" value="1"/>
</dbReference>
<keyword evidence="5 17" id="KW-0808">Transferase</keyword>
<feature type="region of interest" description="Disordered" evidence="18">
    <location>
        <begin position="311"/>
        <end position="352"/>
    </location>
</feature>
<dbReference type="SUPFAM" id="SSF56672">
    <property type="entry name" value="DNA/RNA polymerases"/>
    <property type="match status" value="1"/>
</dbReference>
<dbReference type="SUPFAM" id="SSF88723">
    <property type="entry name" value="PIN domain-like"/>
    <property type="match status" value="1"/>
</dbReference>
<keyword evidence="10 17" id="KW-0378">Hydrolase</keyword>
<keyword evidence="23" id="KW-1185">Reference proteome</keyword>
<dbReference type="SMART" id="SM00482">
    <property type="entry name" value="POLAc"/>
    <property type="match status" value="1"/>
</dbReference>
<dbReference type="SMART" id="SM00474">
    <property type="entry name" value="35EXOc"/>
    <property type="match status" value="1"/>
</dbReference>
<dbReference type="InterPro" id="IPR019760">
    <property type="entry name" value="DNA-dir_DNA_pol_A_CS"/>
</dbReference>
<feature type="compositionally biased region" description="Low complexity" evidence="18">
    <location>
        <begin position="332"/>
        <end position="349"/>
    </location>
</feature>
<dbReference type="InterPro" id="IPR036397">
    <property type="entry name" value="RNaseH_sf"/>
</dbReference>
<protein>
    <recommendedName>
        <fullName evidence="4 16">DNA polymerase I</fullName>
        <ecNumber evidence="3 16">2.7.7.7</ecNumber>
    </recommendedName>
</protein>
<dbReference type="Proteomes" id="UP000245048">
    <property type="component" value="Unassembled WGS sequence"/>
</dbReference>
<gene>
    <name evidence="17" type="primary">polA</name>
    <name evidence="22" type="ORF">CR165_05140</name>
</gene>
<dbReference type="CDD" id="cd09898">
    <property type="entry name" value="H3TH_53EXO"/>
    <property type="match status" value="1"/>
</dbReference>
<dbReference type="RefSeq" id="WP_109515865.1">
    <property type="nucleotide sequence ID" value="NZ_PDOA01000002.1"/>
</dbReference>
<keyword evidence="8" id="KW-0540">Nuclease</keyword>
<evidence type="ECO:0000313" key="22">
    <source>
        <dbReference type="EMBL" id="PWC30230.1"/>
    </source>
</evidence>
<dbReference type="Gene3D" id="1.10.150.20">
    <property type="entry name" value="5' to 3' exonuclease, C-terminal subdomain"/>
    <property type="match status" value="2"/>
</dbReference>
<dbReference type="InterPro" id="IPR018320">
    <property type="entry name" value="DNA_polymerase_1"/>
</dbReference>
<reference evidence="23" key="1">
    <citation type="submission" date="2017-10" db="EMBL/GenBank/DDBJ databases">
        <authorList>
            <person name="Toshchakov S.V."/>
            <person name="Goeva M.A."/>
        </authorList>
    </citation>
    <scope>NUCLEOTIDE SEQUENCE [LARGE SCALE GENOMIC DNA]</scope>
    <source>
        <strain evidence="23">JR1/69-1-13</strain>
    </source>
</reference>
<dbReference type="SUPFAM" id="SSF47807">
    <property type="entry name" value="5' to 3' exonuclease, C-terminal subdomain"/>
    <property type="match status" value="1"/>
</dbReference>
<comment type="function">
    <text evidence="17">In addition to polymerase activity, this DNA polymerase exhibits 3'-5' and 5'-3' exonuclease activity.</text>
</comment>
<evidence type="ECO:0000256" key="14">
    <source>
        <dbReference type="ARBA" id="ARBA00023204"/>
    </source>
</evidence>
<evidence type="ECO:0000256" key="7">
    <source>
        <dbReference type="ARBA" id="ARBA00022705"/>
    </source>
</evidence>
<dbReference type="EMBL" id="PDOA01000002">
    <property type="protein sequence ID" value="PWC30230.1"/>
    <property type="molecule type" value="Genomic_DNA"/>
</dbReference>
<keyword evidence="6 17" id="KW-0548">Nucleotidyltransferase</keyword>
<dbReference type="GO" id="GO:0008408">
    <property type="term" value="F:3'-5' exonuclease activity"/>
    <property type="evidence" value="ECO:0007669"/>
    <property type="project" value="UniProtKB-UniRule"/>
</dbReference>
<evidence type="ECO:0000256" key="12">
    <source>
        <dbReference type="ARBA" id="ARBA00022932"/>
    </source>
</evidence>
<dbReference type="InterPro" id="IPR002298">
    <property type="entry name" value="DNA_polymerase_A"/>
</dbReference>
<dbReference type="PANTHER" id="PTHR10133">
    <property type="entry name" value="DNA POLYMERASE I"/>
    <property type="match status" value="1"/>
</dbReference>
<dbReference type="GO" id="GO:0008409">
    <property type="term" value="F:5'-3' exonuclease activity"/>
    <property type="evidence" value="ECO:0007669"/>
    <property type="project" value="UniProtKB-UniRule"/>
</dbReference>
<dbReference type="SMART" id="SM00475">
    <property type="entry name" value="53EXOc"/>
    <property type="match status" value="1"/>
</dbReference>
<dbReference type="InterPro" id="IPR008918">
    <property type="entry name" value="HhH2"/>
</dbReference>
<dbReference type="InterPro" id="IPR020045">
    <property type="entry name" value="DNA_polI_H3TH"/>
</dbReference>
<evidence type="ECO:0000259" key="21">
    <source>
        <dbReference type="SMART" id="SM00482"/>
    </source>
</evidence>
<dbReference type="InterPro" id="IPR036279">
    <property type="entry name" value="5-3_exonuclease_C_sf"/>
</dbReference>
<feature type="domain" description="3'-5' exonuclease" evidence="19">
    <location>
        <begin position="353"/>
        <end position="553"/>
    </location>
</feature>
<keyword evidence="7 17" id="KW-0235">DNA replication</keyword>
<organism evidence="22 23">
    <name type="scientific">Teichococcus aestuarii</name>
    <dbReference type="NCBI Taxonomy" id="568898"/>
    <lineage>
        <taxon>Bacteria</taxon>
        <taxon>Pseudomonadati</taxon>
        <taxon>Pseudomonadota</taxon>
        <taxon>Alphaproteobacteria</taxon>
        <taxon>Acetobacterales</taxon>
        <taxon>Roseomonadaceae</taxon>
        <taxon>Roseomonas</taxon>
    </lineage>
</organism>
<dbReference type="NCBIfam" id="TIGR00593">
    <property type="entry name" value="pola"/>
    <property type="match status" value="1"/>
</dbReference>
<evidence type="ECO:0000256" key="17">
    <source>
        <dbReference type="RuleBase" id="RU004460"/>
    </source>
</evidence>
<dbReference type="Pfam" id="PF01367">
    <property type="entry name" value="5_3_exonuc"/>
    <property type="match status" value="1"/>
</dbReference>
<dbReference type="CDD" id="cd09859">
    <property type="entry name" value="PIN_53EXO"/>
    <property type="match status" value="1"/>
</dbReference>
<evidence type="ECO:0000256" key="9">
    <source>
        <dbReference type="ARBA" id="ARBA00022763"/>
    </source>
</evidence>
<evidence type="ECO:0000256" key="13">
    <source>
        <dbReference type="ARBA" id="ARBA00023125"/>
    </source>
</evidence>
<dbReference type="InterPro" id="IPR002562">
    <property type="entry name" value="3'-5'_exonuclease_dom"/>
</dbReference>
<dbReference type="PROSITE" id="PS00447">
    <property type="entry name" value="DNA_POLYMERASE_A"/>
    <property type="match status" value="1"/>
</dbReference>
<dbReference type="Gene3D" id="3.40.50.1010">
    <property type="entry name" value="5'-nuclease"/>
    <property type="match status" value="1"/>
</dbReference>
<dbReference type="Pfam" id="PF00476">
    <property type="entry name" value="DNA_pol_A"/>
    <property type="match status" value="1"/>
</dbReference>
<evidence type="ECO:0000256" key="18">
    <source>
        <dbReference type="SAM" id="MobiDB-lite"/>
    </source>
</evidence>
<dbReference type="InterPro" id="IPR029060">
    <property type="entry name" value="PIN-like_dom_sf"/>
</dbReference>
<evidence type="ECO:0000256" key="16">
    <source>
        <dbReference type="NCBIfam" id="TIGR00593"/>
    </source>
</evidence>
<dbReference type="InterPro" id="IPR001098">
    <property type="entry name" value="DNA-dir_DNA_pol_A_palm_dom"/>
</dbReference>
<dbReference type="GO" id="GO:0006261">
    <property type="term" value="P:DNA-templated DNA replication"/>
    <property type="evidence" value="ECO:0007669"/>
    <property type="project" value="UniProtKB-UniRule"/>
</dbReference>
<dbReference type="InterPro" id="IPR043502">
    <property type="entry name" value="DNA/RNA_pol_sf"/>
</dbReference>
<evidence type="ECO:0000256" key="11">
    <source>
        <dbReference type="ARBA" id="ARBA00022839"/>
    </source>
</evidence>
<evidence type="ECO:0000313" key="23">
    <source>
        <dbReference type="Proteomes" id="UP000245048"/>
    </source>
</evidence>
<dbReference type="PRINTS" id="PR00868">
    <property type="entry name" value="DNAPOLI"/>
</dbReference>
<evidence type="ECO:0000259" key="19">
    <source>
        <dbReference type="SMART" id="SM00474"/>
    </source>
</evidence>
<dbReference type="InterPro" id="IPR020046">
    <property type="entry name" value="5-3_exonucl_a-hlix_arch_N"/>
</dbReference>
<accession>A0A2U1V8J6</accession>
<dbReference type="GO" id="GO:0003887">
    <property type="term" value="F:DNA-directed DNA polymerase activity"/>
    <property type="evidence" value="ECO:0007669"/>
    <property type="project" value="UniProtKB-UniRule"/>
</dbReference>
<dbReference type="SUPFAM" id="SSF53098">
    <property type="entry name" value="Ribonuclease H-like"/>
    <property type="match status" value="1"/>
</dbReference>
<evidence type="ECO:0000259" key="20">
    <source>
        <dbReference type="SMART" id="SM00475"/>
    </source>
</evidence>
<evidence type="ECO:0000256" key="3">
    <source>
        <dbReference type="ARBA" id="ARBA00012417"/>
    </source>
</evidence>
<proteinExistence type="inferred from homology"/>
<dbReference type="Gene3D" id="3.30.420.10">
    <property type="entry name" value="Ribonuclease H-like superfamily/Ribonuclease H"/>
    <property type="match status" value="1"/>
</dbReference>
<dbReference type="FunFam" id="1.10.150.20:FF:000003">
    <property type="entry name" value="DNA polymerase I"/>
    <property type="match status" value="1"/>
</dbReference>
<keyword evidence="9 17" id="KW-0227">DNA damage</keyword>
<name>A0A2U1V8J6_9PROT</name>